<name>A8N8E6_COPC7</name>
<feature type="region of interest" description="Disordered" evidence="1">
    <location>
        <begin position="92"/>
        <end position="117"/>
    </location>
</feature>
<evidence type="ECO:0000313" key="3">
    <source>
        <dbReference type="Proteomes" id="UP000001861"/>
    </source>
</evidence>
<accession>A8N8E6</accession>
<sequence length="277" mass="29794">MASKKTAKKGKVKNLGPQDFDDLFSPSLTSTTTLPPSRAPSTTVSSSHRFGGTESHPPSPSEDHPAEELEDAYDEDVDFEALLSIDCIDGMQSGIDRDSDAEMEFPHDSDAVNEEDLGALEEIDDDELERLLARPPVLGTSATSTGNTNCKKGPNASTSARESESQGDSTGRSKTHEEGPESEVRGDNPGESKTHGEGGLEHHLFIAMGGWDASITLPLCLEKHLETLRSQVKQEVKAMESLLNLQMRVDNQLSLLDGAIWARALIAQDGGILSMGH</sequence>
<feature type="compositionally biased region" description="Basic and acidic residues" evidence="1">
    <location>
        <begin position="174"/>
        <end position="197"/>
    </location>
</feature>
<proteinExistence type="predicted"/>
<gene>
    <name evidence="2" type="ORF">CC1G_03993</name>
</gene>
<feature type="compositionally biased region" description="Low complexity" evidence="1">
    <location>
        <begin position="25"/>
        <end position="43"/>
    </location>
</feature>
<dbReference type="KEGG" id="cci:CC1G_03993"/>
<keyword evidence="3" id="KW-1185">Reference proteome</keyword>
<dbReference type="InParanoid" id="A8N8E6"/>
<organism evidence="2 3">
    <name type="scientific">Coprinopsis cinerea (strain Okayama-7 / 130 / ATCC MYA-4618 / FGSC 9003)</name>
    <name type="common">Inky cap fungus</name>
    <name type="synonym">Hormographiella aspergillata</name>
    <dbReference type="NCBI Taxonomy" id="240176"/>
    <lineage>
        <taxon>Eukaryota</taxon>
        <taxon>Fungi</taxon>
        <taxon>Dikarya</taxon>
        <taxon>Basidiomycota</taxon>
        <taxon>Agaricomycotina</taxon>
        <taxon>Agaricomycetes</taxon>
        <taxon>Agaricomycetidae</taxon>
        <taxon>Agaricales</taxon>
        <taxon>Agaricineae</taxon>
        <taxon>Psathyrellaceae</taxon>
        <taxon>Coprinopsis</taxon>
    </lineage>
</organism>
<feature type="region of interest" description="Disordered" evidence="1">
    <location>
        <begin position="1"/>
        <end position="74"/>
    </location>
</feature>
<feature type="compositionally biased region" description="Polar residues" evidence="1">
    <location>
        <begin position="140"/>
        <end position="172"/>
    </location>
</feature>
<evidence type="ECO:0000256" key="1">
    <source>
        <dbReference type="SAM" id="MobiDB-lite"/>
    </source>
</evidence>
<dbReference type="HOGENOM" id="CLU_1004785_0_0_1"/>
<evidence type="ECO:0000313" key="2">
    <source>
        <dbReference type="EMBL" id="EAU90724.2"/>
    </source>
</evidence>
<dbReference type="GeneID" id="6007563"/>
<feature type="compositionally biased region" description="Basic and acidic residues" evidence="1">
    <location>
        <begin position="95"/>
        <end position="110"/>
    </location>
</feature>
<dbReference type="VEuPathDB" id="FungiDB:CC1G_03993"/>
<dbReference type="Proteomes" id="UP000001861">
    <property type="component" value="Unassembled WGS sequence"/>
</dbReference>
<dbReference type="RefSeq" id="XP_001831102.2">
    <property type="nucleotide sequence ID" value="XM_001831050.2"/>
</dbReference>
<dbReference type="EMBL" id="AACS02000007">
    <property type="protein sequence ID" value="EAU90724.2"/>
    <property type="molecule type" value="Genomic_DNA"/>
</dbReference>
<protein>
    <submittedName>
        <fullName evidence="2">Uncharacterized protein</fullName>
    </submittedName>
</protein>
<dbReference type="AlphaFoldDB" id="A8N8E6"/>
<feature type="region of interest" description="Disordered" evidence="1">
    <location>
        <begin position="137"/>
        <end position="197"/>
    </location>
</feature>
<feature type="compositionally biased region" description="Basic residues" evidence="1">
    <location>
        <begin position="1"/>
        <end position="12"/>
    </location>
</feature>
<reference evidence="2 3" key="1">
    <citation type="journal article" date="2010" name="Proc. Natl. Acad. Sci. U.S.A.">
        <title>Insights into evolution of multicellular fungi from the assembled chromosomes of the mushroom Coprinopsis cinerea (Coprinus cinereus).</title>
        <authorList>
            <person name="Stajich J.E."/>
            <person name="Wilke S.K."/>
            <person name="Ahren D."/>
            <person name="Au C.H."/>
            <person name="Birren B.W."/>
            <person name="Borodovsky M."/>
            <person name="Burns C."/>
            <person name="Canback B."/>
            <person name="Casselton L.A."/>
            <person name="Cheng C.K."/>
            <person name="Deng J."/>
            <person name="Dietrich F.S."/>
            <person name="Fargo D.C."/>
            <person name="Farman M.L."/>
            <person name="Gathman A.C."/>
            <person name="Goldberg J."/>
            <person name="Guigo R."/>
            <person name="Hoegger P.J."/>
            <person name="Hooker J.B."/>
            <person name="Huggins A."/>
            <person name="James T.Y."/>
            <person name="Kamada T."/>
            <person name="Kilaru S."/>
            <person name="Kodira C."/>
            <person name="Kues U."/>
            <person name="Kupfer D."/>
            <person name="Kwan H.S."/>
            <person name="Lomsadze A."/>
            <person name="Li W."/>
            <person name="Lilly W.W."/>
            <person name="Ma L.J."/>
            <person name="Mackey A.J."/>
            <person name="Manning G."/>
            <person name="Martin F."/>
            <person name="Muraguchi H."/>
            <person name="Natvig D.O."/>
            <person name="Palmerini H."/>
            <person name="Ramesh M.A."/>
            <person name="Rehmeyer C.J."/>
            <person name="Roe B.A."/>
            <person name="Shenoy N."/>
            <person name="Stanke M."/>
            <person name="Ter-Hovhannisyan V."/>
            <person name="Tunlid A."/>
            <person name="Velagapudi R."/>
            <person name="Vision T.J."/>
            <person name="Zeng Q."/>
            <person name="Zolan M.E."/>
            <person name="Pukkila P.J."/>
        </authorList>
    </citation>
    <scope>NUCLEOTIDE SEQUENCE [LARGE SCALE GENOMIC DNA]</scope>
    <source>
        <strain evidence="3">Okayama-7 / 130 / ATCC MYA-4618 / FGSC 9003</strain>
    </source>
</reference>
<comment type="caution">
    <text evidence="2">The sequence shown here is derived from an EMBL/GenBank/DDBJ whole genome shotgun (WGS) entry which is preliminary data.</text>
</comment>